<dbReference type="Proteomes" id="UP000694843">
    <property type="component" value="Unplaced"/>
</dbReference>
<feature type="region of interest" description="Disordered" evidence="2">
    <location>
        <begin position="662"/>
        <end position="719"/>
    </location>
</feature>
<feature type="region of interest" description="Disordered" evidence="2">
    <location>
        <begin position="572"/>
        <end position="648"/>
    </location>
</feature>
<accession>A0A8B7PNG8</accession>
<feature type="region of interest" description="Disordered" evidence="2">
    <location>
        <begin position="233"/>
        <end position="321"/>
    </location>
</feature>
<evidence type="ECO:0000313" key="4">
    <source>
        <dbReference type="RefSeq" id="XP_018026966.2"/>
    </source>
</evidence>
<feature type="compositionally biased region" description="Basic and acidic residues" evidence="2">
    <location>
        <begin position="666"/>
        <end position="693"/>
    </location>
</feature>
<sequence>MASYHEDPLSLSALLDDDDIEQHPVAGDFEIPEDFNTENQNHCPVNSSSSFTVTDFSTAPPTLQIPLHSDIYANNAPQTMGFEAMIPVSRQPSNPASINNPFLSSHCEFSIIPVQNTNPIPASAVSMQIPLASSSRLMLQSQNSGSPATCNGLPFHSRLERNNSSSAITLSSNDCVINGGNLFALDGSTFNNITPSPIYQCSDSLATNVFNETSPKNAYVNSSSAVKNGPQINGFHDPNDLSVHNHGSELHSTTMPNGEYPPMTYHGSSSNQKSQQVIRNSSLERTTPMSDYPTTSPLTNGNCSVSDKSTLDSRNASRNPSPYGDRCHNCIVFQKKLRNSKQWNKFLKDKLNLTEKLYKREHQHHLELQLAYDQRTREWEYLGDQLARLLPEVEPLRERTSDLETRLAAVIKSRTEIEMSNNALEASCAQYRARIETLVARAQPRNYEVMEKKLSRKNNEVRRLRAELESKNADIHNMKTFIESHKIYYEKQEKKGLWALDLAKRIHSAEGKECLDEETLSRLNSTLLAMQSNMSCQYDSFISKKKRELKGDRLGLALLPSFEQWIDNFDEEEEGSPGEFSEDNAYYTDYPENSERKISVQESTVIKEESKKSTVEKTKIEVPPTSTKNSVKKKRGPYKKKTPEEKNAMKIAGAKIEQLLMGASEPRYESSDRSLDNKCESSAESLPEKNMDRKKPKKNAAGHINFISAEQNHDSDFSD</sequence>
<reference evidence="4" key="1">
    <citation type="submission" date="2025-08" db="UniProtKB">
        <authorList>
            <consortium name="RefSeq"/>
        </authorList>
    </citation>
    <scope>IDENTIFICATION</scope>
    <source>
        <tissue evidence="4">Whole organism</tissue>
    </source>
</reference>
<organism evidence="3 4">
    <name type="scientific">Hyalella azteca</name>
    <name type="common">Amphipod</name>
    <dbReference type="NCBI Taxonomy" id="294128"/>
    <lineage>
        <taxon>Eukaryota</taxon>
        <taxon>Metazoa</taxon>
        <taxon>Ecdysozoa</taxon>
        <taxon>Arthropoda</taxon>
        <taxon>Crustacea</taxon>
        <taxon>Multicrustacea</taxon>
        <taxon>Malacostraca</taxon>
        <taxon>Eumalacostraca</taxon>
        <taxon>Peracarida</taxon>
        <taxon>Amphipoda</taxon>
        <taxon>Senticaudata</taxon>
        <taxon>Talitrida</taxon>
        <taxon>Talitroidea</taxon>
        <taxon>Hyalellidae</taxon>
        <taxon>Hyalella</taxon>
    </lineage>
</organism>
<feature type="compositionally biased region" description="Polar residues" evidence="2">
    <location>
        <begin position="266"/>
        <end position="320"/>
    </location>
</feature>
<dbReference type="RefSeq" id="XP_018026966.2">
    <property type="nucleotide sequence ID" value="XM_018171477.2"/>
</dbReference>
<dbReference type="OrthoDB" id="6382288at2759"/>
<evidence type="ECO:0000313" key="3">
    <source>
        <dbReference type="Proteomes" id="UP000694843"/>
    </source>
</evidence>
<dbReference type="KEGG" id="hazt:108682332"/>
<gene>
    <name evidence="4" type="primary">LOC108682332</name>
</gene>
<name>A0A8B7PNG8_HYAAZ</name>
<proteinExistence type="predicted"/>
<evidence type="ECO:0000256" key="1">
    <source>
        <dbReference type="SAM" id="Coils"/>
    </source>
</evidence>
<keyword evidence="1" id="KW-0175">Coiled coil</keyword>
<dbReference type="AlphaFoldDB" id="A0A8B7PNG8"/>
<dbReference type="GeneID" id="108682332"/>
<feature type="coiled-coil region" evidence="1">
    <location>
        <begin position="421"/>
        <end position="474"/>
    </location>
</feature>
<protein>
    <submittedName>
        <fullName evidence="4">Uncharacterized protein LOC108682332</fullName>
    </submittedName>
</protein>
<feature type="non-terminal residue" evidence="4">
    <location>
        <position position="719"/>
    </location>
</feature>
<feature type="compositionally biased region" description="Basic and acidic residues" evidence="2">
    <location>
        <begin position="593"/>
        <end position="620"/>
    </location>
</feature>
<feature type="compositionally biased region" description="Basic residues" evidence="2">
    <location>
        <begin position="630"/>
        <end position="640"/>
    </location>
</feature>
<feature type="compositionally biased region" description="Acidic residues" evidence="2">
    <location>
        <begin position="572"/>
        <end position="582"/>
    </location>
</feature>
<evidence type="ECO:0000256" key="2">
    <source>
        <dbReference type="SAM" id="MobiDB-lite"/>
    </source>
</evidence>
<keyword evidence="3" id="KW-1185">Reference proteome</keyword>